<keyword evidence="1" id="KW-0175">Coiled coil</keyword>
<feature type="coiled-coil region" evidence="1">
    <location>
        <begin position="55"/>
        <end position="89"/>
    </location>
</feature>
<reference evidence="2 3" key="1">
    <citation type="journal article" date="2021" name="PeerJ">
        <title>Analysis of 44 Vibrio anguillarum genomes reveals high genetic diversity.</title>
        <authorList>
            <person name="Hansen M.J."/>
            <person name="Dalsgaard I."/>
        </authorList>
    </citation>
    <scope>NUCLEOTIDE SEQUENCE [LARGE SCALE GENOMIC DNA]</scope>
    <source>
        <strain evidence="2 3">040915-1/1B</strain>
    </source>
</reference>
<dbReference type="RefSeq" id="WP_194664107.1">
    <property type="nucleotide sequence ID" value="NZ_RDPI01000033.1"/>
</dbReference>
<accession>A0ABR9Z959</accession>
<keyword evidence="3" id="KW-1185">Reference proteome</keyword>
<dbReference type="Proteomes" id="UP000726136">
    <property type="component" value="Unassembled WGS sequence"/>
</dbReference>
<evidence type="ECO:0000256" key="1">
    <source>
        <dbReference type="SAM" id="Coils"/>
    </source>
</evidence>
<comment type="caution">
    <text evidence="2">The sequence shown here is derived from an EMBL/GenBank/DDBJ whole genome shotgun (WGS) entry which is preliminary data.</text>
</comment>
<evidence type="ECO:0000313" key="3">
    <source>
        <dbReference type="Proteomes" id="UP000726136"/>
    </source>
</evidence>
<protein>
    <submittedName>
        <fullName evidence="2">Uncharacterized protein</fullName>
    </submittedName>
</protein>
<name>A0ABR9Z959_VIBAN</name>
<proteinExistence type="predicted"/>
<organism evidence="2 3">
    <name type="scientific">Vibrio anguillarum</name>
    <name type="common">Listonella anguillarum</name>
    <dbReference type="NCBI Taxonomy" id="55601"/>
    <lineage>
        <taxon>Bacteria</taxon>
        <taxon>Pseudomonadati</taxon>
        <taxon>Pseudomonadota</taxon>
        <taxon>Gammaproteobacteria</taxon>
        <taxon>Vibrionales</taxon>
        <taxon>Vibrionaceae</taxon>
        <taxon>Vibrio</taxon>
    </lineage>
</organism>
<dbReference type="EMBL" id="RDPI01000033">
    <property type="protein sequence ID" value="MBF4374984.1"/>
    <property type="molecule type" value="Genomic_DNA"/>
</dbReference>
<gene>
    <name evidence="2" type="ORF">EAY46_18110</name>
</gene>
<evidence type="ECO:0000313" key="2">
    <source>
        <dbReference type="EMBL" id="MBF4374984.1"/>
    </source>
</evidence>
<sequence length="236" mass="28009">MDFTKYWTSERARKKQTALTKLSNGLLNEVVNDSFTRELFDQNELEAMRTAASALAKVKQKFAHVKEQKARIEKRKEQELNHIKQQSRKFAQHVYDSLNPPHNSCNKEVLCLWVTATKVNPHDFPPERWELDINDNIENHYLASDDELRQRHACSMRDKALTAFEKYLSYAWRFSFEQDKYIPVKPIKEAAEELRNLINHNEYSKVEKCYSDLFEPLESYNRNVTALQRRKNIKLI</sequence>